<comment type="subcellular location">
    <subcellularLocation>
        <location evidence="1">Membrane</location>
        <topology evidence="1">Multi-pass membrane protein</topology>
    </subcellularLocation>
</comment>
<dbReference type="EMBL" id="VXIS01000303">
    <property type="protein sequence ID" value="KAA8894896.1"/>
    <property type="molecule type" value="Genomic_DNA"/>
</dbReference>
<sequence length="574" mass="64525">MVVCNSTLSDTHWKVDPVVGSLTFHTLGWLICVGCTVISTLVSFFLIYKHASNYTNRGEQRQIIRILWMVPIYSVLTMFSYVWYWHEVYWTVARDCYEAFAVASFFSLMCCYIAPELHEQKVFFATMRVEPWPWPVNWINKCIGGKWRPPRNGLTWFNIVWICIFQYCFIRVATTIIATVTQAYGKYCEDSNHPAFAHFWCMFFDCIAVSIAMYMLIAFYMNIKQTIADKKPLLKLLCIKMVIFLCFWQMVVCTLLSSANIVKPSRIISPGDIAVGFNAILVCFEMIIFSIFHLFAFPATPYIAQWETQLIYGTRPPRARVFRALLDVFNPFDIIKAVARGIKWCLVGHRHRHEQAEKLGGSNSTPPGSWPSSGTGGLGVYAPLHGGLTVEHPTPNEGEHVATVEDDVPTHGLVETAHSGYRPQPSPQPPNPPPLNTGFQPSYPPQGPTSPRNHHHHPTSPHAYSPQELLPASPHRRRPTFPTSGLPYPASEIGMEMPNPAPYVPSPAPRSPDEHHELLHFQPPAAQPHTGGFTYSGSMVNSEGVYQGPNTRRPGDGGAGAGYTTSTGERWREV</sequence>
<feature type="compositionally biased region" description="Pro residues" evidence="5">
    <location>
        <begin position="424"/>
        <end position="435"/>
    </location>
</feature>
<organism evidence="7 8">
    <name type="scientific">Sphaerosporella brunnea</name>
    <dbReference type="NCBI Taxonomy" id="1250544"/>
    <lineage>
        <taxon>Eukaryota</taxon>
        <taxon>Fungi</taxon>
        <taxon>Dikarya</taxon>
        <taxon>Ascomycota</taxon>
        <taxon>Pezizomycotina</taxon>
        <taxon>Pezizomycetes</taxon>
        <taxon>Pezizales</taxon>
        <taxon>Pyronemataceae</taxon>
        <taxon>Sphaerosporella</taxon>
    </lineage>
</organism>
<feature type="compositionally biased region" description="Pro residues" evidence="5">
    <location>
        <begin position="499"/>
        <end position="510"/>
    </location>
</feature>
<gene>
    <name evidence="7" type="ORF">FN846DRAFT_785752</name>
</gene>
<name>A0A5J5EIW9_9PEZI</name>
<feature type="transmembrane region" description="Helical" evidence="6">
    <location>
        <begin position="97"/>
        <end position="114"/>
    </location>
</feature>
<comment type="caution">
    <text evidence="7">The sequence shown here is derived from an EMBL/GenBank/DDBJ whole genome shotgun (WGS) entry which is preliminary data.</text>
</comment>
<dbReference type="InterPro" id="IPR005178">
    <property type="entry name" value="Ostalpha/TMEM184C"/>
</dbReference>
<feature type="transmembrane region" description="Helical" evidence="6">
    <location>
        <begin position="233"/>
        <end position="257"/>
    </location>
</feature>
<keyword evidence="3 6" id="KW-1133">Transmembrane helix</keyword>
<feature type="compositionally biased region" description="Low complexity" evidence="5">
    <location>
        <begin position="360"/>
        <end position="373"/>
    </location>
</feature>
<evidence type="ECO:0000256" key="1">
    <source>
        <dbReference type="ARBA" id="ARBA00004141"/>
    </source>
</evidence>
<keyword evidence="8" id="KW-1185">Reference proteome</keyword>
<feature type="transmembrane region" description="Helical" evidence="6">
    <location>
        <begin position="66"/>
        <end position="85"/>
    </location>
</feature>
<dbReference type="PANTHER" id="PTHR23423">
    <property type="entry name" value="ORGANIC SOLUTE TRANSPORTER-RELATED"/>
    <property type="match status" value="1"/>
</dbReference>
<keyword evidence="4 6" id="KW-0472">Membrane</keyword>
<feature type="transmembrane region" description="Helical" evidence="6">
    <location>
        <begin position="197"/>
        <end position="221"/>
    </location>
</feature>
<reference evidence="7 8" key="1">
    <citation type="submission" date="2019-09" db="EMBL/GenBank/DDBJ databases">
        <title>Draft genome of the ectomycorrhizal ascomycete Sphaerosporella brunnea.</title>
        <authorList>
            <consortium name="DOE Joint Genome Institute"/>
            <person name="Benucci G.M."/>
            <person name="Marozzi G."/>
            <person name="Antonielli L."/>
            <person name="Sanchez S."/>
            <person name="Marco P."/>
            <person name="Wang X."/>
            <person name="Falini L.B."/>
            <person name="Barry K."/>
            <person name="Haridas S."/>
            <person name="Lipzen A."/>
            <person name="Labutti K."/>
            <person name="Grigoriev I.V."/>
            <person name="Murat C."/>
            <person name="Martin F."/>
            <person name="Albertini E."/>
            <person name="Donnini D."/>
            <person name="Bonito G."/>
        </authorList>
    </citation>
    <scope>NUCLEOTIDE SEQUENCE [LARGE SCALE GENOMIC DNA]</scope>
    <source>
        <strain evidence="7 8">Sb_GMNB300</strain>
    </source>
</reference>
<feature type="transmembrane region" description="Helical" evidence="6">
    <location>
        <begin position="277"/>
        <end position="297"/>
    </location>
</feature>
<evidence type="ECO:0000256" key="6">
    <source>
        <dbReference type="SAM" id="Phobius"/>
    </source>
</evidence>
<evidence type="ECO:0000256" key="3">
    <source>
        <dbReference type="ARBA" id="ARBA00022989"/>
    </source>
</evidence>
<feature type="region of interest" description="Disordered" evidence="5">
    <location>
        <begin position="415"/>
        <end position="574"/>
    </location>
</feature>
<dbReference type="Pfam" id="PF03619">
    <property type="entry name" value="Solute_trans_a"/>
    <property type="match status" value="1"/>
</dbReference>
<evidence type="ECO:0000313" key="7">
    <source>
        <dbReference type="EMBL" id="KAA8894896.1"/>
    </source>
</evidence>
<feature type="transmembrane region" description="Helical" evidence="6">
    <location>
        <begin position="156"/>
        <end position="177"/>
    </location>
</feature>
<evidence type="ECO:0000313" key="8">
    <source>
        <dbReference type="Proteomes" id="UP000326924"/>
    </source>
</evidence>
<protein>
    <submittedName>
        <fullName evidence="7">Organic solute transporter Ostalpha-domain-containing protein</fullName>
    </submittedName>
</protein>
<evidence type="ECO:0000256" key="4">
    <source>
        <dbReference type="ARBA" id="ARBA00023136"/>
    </source>
</evidence>
<keyword evidence="2 6" id="KW-0812">Transmembrane</keyword>
<dbReference type="InParanoid" id="A0A5J5EIW9"/>
<dbReference type="GO" id="GO:0016020">
    <property type="term" value="C:membrane"/>
    <property type="evidence" value="ECO:0007669"/>
    <property type="project" value="UniProtKB-SubCell"/>
</dbReference>
<feature type="transmembrane region" description="Helical" evidence="6">
    <location>
        <begin position="27"/>
        <end position="46"/>
    </location>
</feature>
<dbReference type="Proteomes" id="UP000326924">
    <property type="component" value="Unassembled WGS sequence"/>
</dbReference>
<proteinExistence type="predicted"/>
<evidence type="ECO:0000256" key="5">
    <source>
        <dbReference type="SAM" id="MobiDB-lite"/>
    </source>
</evidence>
<feature type="region of interest" description="Disordered" evidence="5">
    <location>
        <begin position="381"/>
        <end position="400"/>
    </location>
</feature>
<dbReference type="SMART" id="SM01417">
    <property type="entry name" value="Solute_trans_a"/>
    <property type="match status" value="1"/>
</dbReference>
<dbReference type="OrthoDB" id="5348404at2759"/>
<feature type="region of interest" description="Disordered" evidence="5">
    <location>
        <begin position="356"/>
        <end position="376"/>
    </location>
</feature>
<dbReference type="AlphaFoldDB" id="A0A5J5EIW9"/>
<accession>A0A5J5EIW9</accession>
<evidence type="ECO:0000256" key="2">
    <source>
        <dbReference type="ARBA" id="ARBA00022692"/>
    </source>
</evidence>